<keyword evidence="11" id="KW-1185">Reference proteome</keyword>
<dbReference type="Pfam" id="PF02321">
    <property type="entry name" value="OEP"/>
    <property type="match status" value="2"/>
</dbReference>
<feature type="chain" id="PRO_5045569568" evidence="9">
    <location>
        <begin position="24"/>
        <end position="450"/>
    </location>
</feature>
<keyword evidence="4" id="KW-1134">Transmembrane beta strand</keyword>
<keyword evidence="7" id="KW-0998">Cell outer membrane</keyword>
<evidence type="ECO:0000313" key="11">
    <source>
        <dbReference type="Proteomes" id="UP001300692"/>
    </source>
</evidence>
<evidence type="ECO:0000256" key="5">
    <source>
        <dbReference type="ARBA" id="ARBA00022692"/>
    </source>
</evidence>
<keyword evidence="3" id="KW-0813">Transport</keyword>
<dbReference type="InterPro" id="IPR051906">
    <property type="entry name" value="TolC-like"/>
</dbReference>
<keyword evidence="5" id="KW-0812">Transmembrane</keyword>
<evidence type="ECO:0000256" key="1">
    <source>
        <dbReference type="ARBA" id="ARBA00004442"/>
    </source>
</evidence>
<evidence type="ECO:0000256" key="7">
    <source>
        <dbReference type="ARBA" id="ARBA00023237"/>
    </source>
</evidence>
<evidence type="ECO:0000256" key="4">
    <source>
        <dbReference type="ARBA" id="ARBA00022452"/>
    </source>
</evidence>
<dbReference type="RefSeq" id="WP_264136404.1">
    <property type="nucleotide sequence ID" value="NZ_JAOYOD010000001.1"/>
</dbReference>
<dbReference type="EMBL" id="JAOYOD010000001">
    <property type="protein sequence ID" value="MCV9385619.1"/>
    <property type="molecule type" value="Genomic_DNA"/>
</dbReference>
<dbReference type="PANTHER" id="PTHR30026:SF20">
    <property type="entry name" value="OUTER MEMBRANE PROTEIN TOLC"/>
    <property type="match status" value="1"/>
</dbReference>
<keyword evidence="8" id="KW-0175">Coiled coil</keyword>
<feature type="coiled-coil region" evidence="8">
    <location>
        <begin position="344"/>
        <end position="403"/>
    </location>
</feature>
<evidence type="ECO:0000256" key="2">
    <source>
        <dbReference type="ARBA" id="ARBA00007613"/>
    </source>
</evidence>
<evidence type="ECO:0000256" key="8">
    <source>
        <dbReference type="SAM" id="Coils"/>
    </source>
</evidence>
<sequence>MRIYKRILTVLCLMLSLSQMGRAQDKTSFSLEEAIEYALINNQNVKNASLEVEVADRQVDEIISDGLPQVNLNADLNYNYAIQQVFLDTADSFFPPPPNLESDVIGFGLGVPYTSSFRLSATQMIFDGSFFVGLKAAKTFKELSKKDHIKTNIDVAEAVSKAYYGVLVNQERLELIESNFARVDSLLRDTELLYENGMAEKIDVNRVKVQYNNLKVEKDNYHAVLDLSRSILKFQMGLDTKASVELTDELSSVKFFDYQKVDDFDYNQRIEYSQLNINKELNELDIKNINARYIPAINAYANYGRNTGALAVGDVFTNPWSNVGVVGLQLSMPIFDGLKKTRQVQQRKLKAEQLNNQFELLEQNIDIEIQQATASYEKQIDNIEAQKENMELAREVYDVAKTKYEEGVGSNIEVIEADRDYKQAQTNYYNAVYDALISKVELQKAYGVLL</sequence>
<evidence type="ECO:0000256" key="6">
    <source>
        <dbReference type="ARBA" id="ARBA00023136"/>
    </source>
</evidence>
<dbReference type="SUPFAM" id="SSF56954">
    <property type="entry name" value="Outer membrane efflux proteins (OEP)"/>
    <property type="match status" value="1"/>
</dbReference>
<dbReference type="InterPro" id="IPR003423">
    <property type="entry name" value="OMP_efflux"/>
</dbReference>
<comment type="caution">
    <text evidence="10">The sequence shown here is derived from an EMBL/GenBank/DDBJ whole genome shotgun (WGS) entry which is preliminary data.</text>
</comment>
<gene>
    <name evidence="10" type="ORF">N7U62_03045</name>
</gene>
<accession>A0ABT3CPP7</accession>
<comment type="similarity">
    <text evidence="2">Belongs to the outer membrane factor (OMF) (TC 1.B.17) family.</text>
</comment>
<keyword evidence="6" id="KW-0472">Membrane</keyword>
<dbReference type="PANTHER" id="PTHR30026">
    <property type="entry name" value="OUTER MEMBRANE PROTEIN TOLC"/>
    <property type="match status" value="1"/>
</dbReference>
<name>A0ABT3CPP7_9BACT</name>
<protein>
    <submittedName>
        <fullName evidence="10">TolC family protein</fullName>
    </submittedName>
</protein>
<feature type="signal peptide" evidence="9">
    <location>
        <begin position="1"/>
        <end position="23"/>
    </location>
</feature>
<comment type="subcellular location">
    <subcellularLocation>
        <location evidence="1">Cell outer membrane</location>
    </subcellularLocation>
</comment>
<reference evidence="10 11" key="1">
    <citation type="submission" date="2022-10" db="EMBL/GenBank/DDBJ databases">
        <title>Comparative genomics and taxonomic characterization of three novel marine species of genus Reichenbachiella exhibiting antioxidant and polysaccharide degradation activities.</title>
        <authorList>
            <person name="Muhammad N."/>
            <person name="Lee Y.-J."/>
            <person name="Ko J."/>
            <person name="Kim S.-G."/>
        </authorList>
    </citation>
    <scope>NUCLEOTIDE SEQUENCE [LARGE SCALE GENOMIC DNA]</scope>
    <source>
        <strain evidence="10 11">ABR2-5</strain>
    </source>
</reference>
<evidence type="ECO:0000256" key="3">
    <source>
        <dbReference type="ARBA" id="ARBA00022448"/>
    </source>
</evidence>
<evidence type="ECO:0000313" key="10">
    <source>
        <dbReference type="EMBL" id="MCV9385619.1"/>
    </source>
</evidence>
<evidence type="ECO:0000256" key="9">
    <source>
        <dbReference type="SAM" id="SignalP"/>
    </source>
</evidence>
<dbReference type="Proteomes" id="UP001300692">
    <property type="component" value="Unassembled WGS sequence"/>
</dbReference>
<keyword evidence="9" id="KW-0732">Signal</keyword>
<proteinExistence type="inferred from homology"/>
<organism evidence="10 11">
    <name type="scientific">Reichenbachiella ulvae</name>
    <dbReference type="NCBI Taxonomy" id="2980104"/>
    <lineage>
        <taxon>Bacteria</taxon>
        <taxon>Pseudomonadati</taxon>
        <taxon>Bacteroidota</taxon>
        <taxon>Cytophagia</taxon>
        <taxon>Cytophagales</taxon>
        <taxon>Reichenbachiellaceae</taxon>
        <taxon>Reichenbachiella</taxon>
    </lineage>
</organism>
<dbReference type="Gene3D" id="1.20.1600.10">
    <property type="entry name" value="Outer membrane efflux proteins (OEP)"/>
    <property type="match status" value="1"/>
</dbReference>